<evidence type="ECO:0000256" key="13">
    <source>
        <dbReference type="RuleBase" id="RU363047"/>
    </source>
</evidence>
<evidence type="ECO:0000259" key="14">
    <source>
        <dbReference type="PROSITE" id="PS50262"/>
    </source>
</evidence>
<dbReference type="AlphaFoldDB" id="A0AAV7DFQ7"/>
<keyword evidence="7 12" id="KW-0297">G-protein coupled receptor</keyword>
<protein>
    <recommendedName>
        <fullName evidence="13">Olfactory receptor</fullName>
    </recommendedName>
</protein>
<dbReference type="EMBL" id="WNYA01000001">
    <property type="protein sequence ID" value="KAG8596290.1"/>
    <property type="molecule type" value="Genomic_DNA"/>
</dbReference>
<evidence type="ECO:0000256" key="4">
    <source>
        <dbReference type="ARBA" id="ARBA00022692"/>
    </source>
</evidence>
<evidence type="ECO:0000256" key="12">
    <source>
        <dbReference type="RuleBase" id="RU000688"/>
    </source>
</evidence>
<evidence type="ECO:0000256" key="1">
    <source>
        <dbReference type="ARBA" id="ARBA00004651"/>
    </source>
</evidence>
<dbReference type="GO" id="GO:0004984">
    <property type="term" value="F:olfactory receptor activity"/>
    <property type="evidence" value="ECO:0007669"/>
    <property type="project" value="InterPro"/>
</dbReference>
<dbReference type="PROSITE" id="PS00237">
    <property type="entry name" value="G_PROTEIN_RECEP_F1_1"/>
    <property type="match status" value="1"/>
</dbReference>
<evidence type="ECO:0000256" key="3">
    <source>
        <dbReference type="ARBA" id="ARBA00022606"/>
    </source>
</evidence>
<dbReference type="InterPro" id="IPR000276">
    <property type="entry name" value="GPCR_Rhodpsn"/>
</dbReference>
<name>A0AAV7DFQ7_ENGPU</name>
<dbReference type="PRINTS" id="PR00245">
    <property type="entry name" value="OLFACTORYR"/>
</dbReference>
<comment type="caution">
    <text evidence="15">The sequence shown here is derived from an EMBL/GenBank/DDBJ whole genome shotgun (WGS) entry which is preliminary data.</text>
</comment>
<dbReference type="InterPro" id="IPR047132">
    <property type="entry name" value="Olfact_rcpt_6C-like"/>
</dbReference>
<keyword evidence="5 13" id="KW-0552">Olfaction</keyword>
<feature type="transmembrane region" description="Helical" evidence="13">
    <location>
        <begin position="27"/>
        <end position="50"/>
    </location>
</feature>
<dbReference type="FunFam" id="1.20.1070.10:FF:000010">
    <property type="entry name" value="Olfactory receptor"/>
    <property type="match status" value="1"/>
</dbReference>
<dbReference type="Proteomes" id="UP000824782">
    <property type="component" value="Unassembled WGS sequence"/>
</dbReference>
<dbReference type="PANTHER" id="PTHR26454">
    <property type="entry name" value="OLFACTORY RECEPTOR"/>
    <property type="match status" value="1"/>
</dbReference>
<evidence type="ECO:0000256" key="10">
    <source>
        <dbReference type="ARBA" id="ARBA00023180"/>
    </source>
</evidence>
<feature type="transmembrane region" description="Helical" evidence="13">
    <location>
        <begin position="240"/>
        <end position="259"/>
    </location>
</feature>
<dbReference type="Pfam" id="PF13853">
    <property type="entry name" value="7tm_4"/>
    <property type="match status" value="1"/>
</dbReference>
<dbReference type="InterPro" id="IPR017452">
    <property type="entry name" value="GPCR_Rhodpsn_7TM"/>
</dbReference>
<comment type="similarity">
    <text evidence="12">Belongs to the G-protein coupled receptor 1 family.</text>
</comment>
<keyword evidence="10" id="KW-0325">Glycoprotein</keyword>
<reference evidence="15" key="1">
    <citation type="thesis" date="2020" institute="ProQuest LLC" country="789 East Eisenhower Parkway, Ann Arbor, MI, USA">
        <title>Comparative Genomics and Chromosome Evolution.</title>
        <authorList>
            <person name="Mudd A.B."/>
        </authorList>
    </citation>
    <scope>NUCLEOTIDE SEQUENCE</scope>
    <source>
        <strain evidence="15">237g6f4</strain>
        <tissue evidence="15">Blood</tissue>
    </source>
</reference>
<feature type="transmembrane region" description="Helical" evidence="13">
    <location>
        <begin position="101"/>
        <end position="123"/>
    </location>
</feature>
<evidence type="ECO:0000256" key="6">
    <source>
        <dbReference type="ARBA" id="ARBA00022989"/>
    </source>
</evidence>
<feature type="transmembrane region" description="Helical" evidence="13">
    <location>
        <begin position="135"/>
        <end position="154"/>
    </location>
</feature>
<evidence type="ECO:0000256" key="9">
    <source>
        <dbReference type="ARBA" id="ARBA00023170"/>
    </source>
</evidence>
<feature type="domain" description="G-protein coupled receptors family 1 profile" evidence="14">
    <location>
        <begin position="41"/>
        <end position="288"/>
    </location>
</feature>
<evidence type="ECO:0000256" key="11">
    <source>
        <dbReference type="ARBA" id="ARBA00023224"/>
    </source>
</evidence>
<evidence type="ECO:0000256" key="2">
    <source>
        <dbReference type="ARBA" id="ARBA00022475"/>
    </source>
</evidence>
<keyword evidence="6 13" id="KW-1133">Transmembrane helix</keyword>
<dbReference type="GO" id="GO:0004930">
    <property type="term" value="F:G protein-coupled receptor activity"/>
    <property type="evidence" value="ECO:0007669"/>
    <property type="project" value="UniProtKB-KW"/>
</dbReference>
<evidence type="ECO:0000313" key="15">
    <source>
        <dbReference type="EMBL" id="KAG8596290.1"/>
    </source>
</evidence>
<dbReference type="Gene3D" id="1.20.1070.10">
    <property type="entry name" value="Rhodopsin 7-helix transmembrane proteins"/>
    <property type="match status" value="1"/>
</dbReference>
<dbReference type="PROSITE" id="PS50262">
    <property type="entry name" value="G_PROTEIN_RECEP_F1_2"/>
    <property type="match status" value="1"/>
</dbReference>
<proteinExistence type="inferred from homology"/>
<evidence type="ECO:0000256" key="5">
    <source>
        <dbReference type="ARBA" id="ARBA00022725"/>
    </source>
</evidence>
<accession>A0AAV7DFQ7</accession>
<evidence type="ECO:0000256" key="8">
    <source>
        <dbReference type="ARBA" id="ARBA00023136"/>
    </source>
</evidence>
<dbReference type="SUPFAM" id="SSF81321">
    <property type="entry name" value="Family A G protein-coupled receptor-like"/>
    <property type="match status" value="1"/>
</dbReference>
<feature type="non-terminal residue" evidence="15">
    <location>
        <position position="310"/>
    </location>
</feature>
<keyword evidence="8 13" id="KW-0472">Membrane</keyword>
<evidence type="ECO:0000313" key="16">
    <source>
        <dbReference type="Proteomes" id="UP000824782"/>
    </source>
</evidence>
<feature type="transmembrane region" description="Helical" evidence="13">
    <location>
        <begin position="192"/>
        <end position="219"/>
    </location>
</feature>
<keyword evidence="2 13" id="KW-1003">Cell membrane</keyword>
<keyword evidence="4 12" id="KW-0812">Transmembrane</keyword>
<dbReference type="PANTHER" id="PTHR26454:SF1">
    <property type="entry name" value="OLFACTORY RECEPTOR"/>
    <property type="match status" value="1"/>
</dbReference>
<sequence length="310" mass="34996">MEITNITKVSYFILQGFPSSPVVCDTIFVVLLLIYFVTLAGNFLMIIIIWTDYRLHSPMYFFLRNLSLLETFGISAIIPQLLFVLRGNKLVSLGGCYTQCYIYFVISSSCFLLLSAMSVDRYLAICSPLRYPTIMTHNLCVTLVGICVMIPFILHSCMLDILVKLPLCGYIIDHFFCDSTAILKLVCVDITFFILSGIISSIFILVIPLIIIVISYIFIVYKIVMIPSIKGRQKTFSTCVSHLTMVSIVFGSAIFIQIRPSKSYSIETDKIINLVSTDLAPLLNPFIYTLRNQRVKDSISDAIKSIKLFV</sequence>
<feature type="transmembrane region" description="Helical" evidence="13">
    <location>
        <begin position="62"/>
        <end position="81"/>
    </location>
</feature>
<keyword evidence="9 12" id="KW-0675">Receptor</keyword>
<organism evidence="15 16">
    <name type="scientific">Engystomops pustulosus</name>
    <name type="common">Tungara frog</name>
    <name type="synonym">Physalaemus pustulosus</name>
    <dbReference type="NCBI Taxonomy" id="76066"/>
    <lineage>
        <taxon>Eukaryota</taxon>
        <taxon>Metazoa</taxon>
        <taxon>Chordata</taxon>
        <taxon>Craniata</taxon>
        <taxon>Vertebrata</taxon>
        <taxon>Euteleostomi</taxon>
        <taxon>Amphibia</taxon>
        <taxon>Batrachia</taxon>
        <taxon>Anura</taxon>
        <taxon>Neobatrachia</taxon>
        <taxon>Hyloidea</taxon>
        <taxon>Leptodactylidae</taxon>
        <taxon>Leiuperinae</taxon>
        <taxon>Engystomops</taxon>
    </lineage>
</organism>
<dbReference type="PRINTS" id="PR00237">
    <property type="entry name" value="GPCRRHODOPSN"/>
</dbReference>
<evidence type="ECO:0000256" key="7">
    <source>
        <dbReference type="ARBA" id="ARBA00023040"/>
    </source>
</evidence>
<keyword evidence="11 12" id="KW-0807">Transducer</keyword>
<dbReference type="GO" id="GO:0005886">
    <property type="term" value="C:plasma membrane"/>
    <property type="evidence" value="ECO:0007669"/>
    <property type="project" value="UniProtKB-SubCell"/>
</dbReference>
<comment type="subcellular location">
    <subcellularLocation>
        <location evidence="1 13">Cell membrane</location>
        <topology evidence="1 13">Multi-pass membrane protein</topology>
    </subcellularLocation>
</comment>
<keyword evidence="16" id="KW-1185">Reference proteome</keyword>
<keyword evidence="3 13" id="KW-0716">Sensory transduction</keyword>
<dbReference type="InterPro" id="IPR000725">
    <property type="entry name" value="Olfact_rcpt"/>
</dbReference>
<gene>
    <name evidence="15" type="ORF">GDO81_001823</name>
</gene>